<gene>
    <name evidence="2 4" type="ORF">BDZ99DRAFT_165937</name>
</gene>
<feature type="compositionally biased region" description="Basic and acidic residues" evidence="1">
    <location>
        <begin position="30"/>
        <end position="46"/>
    </location>
</feature>
<dbReference type="Proteomes" id="UP000504636">
    <property type="component" value="Unplaced"/>
</dbReference>
<reference evidence="4" key="2">
    <citation type="submission" date="2020-04" db="EMBL/GenBank/DDBJ databases">
        <authorList>
            <consortium name="NCBI Genome Project"/>
        </authorList>
    </citation>
    <scope>NUCLEOTIDE SEQUENCE</scope>
    <source>
        <strain evidence="4">CBS 304.34</strain>
    </source>
</reference>
<dbReference type="EMBL" id="MU003717">
    <property type="protein sequence ID" value="KAF2803512.1"/>
    <property type="molecule type" value="Genomic_DNA"/>
</dbReference>
<reference evidence="2 4" key="1">
    <citation type="journal article" date="2020" name="Stud. Mycol.">
        <title>101 Dothideomycetes genomes: a test case for predicting lifestyles and emergence of pathogens.</title>
        <authorList>
            <person name="Haridas S."/>
            <person name="Albert R."/>
            <person name="Binder M."/>
            <person name="Bloem J."/>
            <person name="Labutti K."/>
            <person name="Salamov A."/>
            <person name="Andreopoulos B."/>
            <person name="Baker S."/>
            <person name="Barry K."/>
            <person name="Bills G."/>
            <person name="Bluhm B."/>
            <person name="Cannon C."/>
            <person name="Castanera R."/>
            <person name="Culley D."/>
            <person name="Daum C."/>
            <person name="Ezra D."/>
            <person name="Gonzalez J."/>
            <person name="Henrissat B."/>
            <person name="Kuo A."/>
            <person name="Liang C."/>
            <person name="Lipzen A."/>
            <person name="Lutzoni F."/>
            <person name="Magnuson J."/>
            <person name="Mondo S."/>
            <person name="Nolan M."/>
            <person name="Ohm R."/>
            <person name="Pangilinan J."/>
            <person name="Park H.-J."/>
            <person name="Ramirez L."/>
            <person name="Alfaro M."/>
            <person name="Sun H."/>
            <person name="Tritt A."/>
            <person name="Yoshinaga Y."/>
            <person name="Zwiers L.-H."/>
            <person name="Turgeon B."/>
            <person name="Goodwin S."/>
            <person name="Spatafora J."/>
            <person name="Crous P."/>
            <person name="Grigoriev I."/>
        </authorList>
    </citation>
    <scope>NUCLEOTIDE SEQUENCE</scope>
    <source>
        <strain evidence="2 4">CBS 304.34</strain>
    </source>
</reference>
<keyword evidence="3" id="KW-1185">Reference proteome</keyword>
<dbReference type="GeneID" id="54453807"/>
<accession>A0A6A6Y405</accession>
<proteinExistence type="predicted"/>
<protein>
    <submittedName>
        <fullName evidence="2 4">Uncharacterized protein</fullName>
    </submittedName>
</protein>
<evidence type="ECO:0000256" key="1">
    <source>
        <dbReference type="SAM" id="MobiDB-lite"/>
    </source>
</evidence>
<dbReference type="RefSeq" id="XP_033570476.1">
    <property type="nucleotide sequence ID" value="XM_033712914.1"/>
</dbReference>
<feature type="region of interest" description="Disordered" evidence="1">
    <location>
        <begin position="1"/>
        <end position="77"/>
    </location>
</feature>
<evidence type="ECO:0000313" key="3">
    <source>
        <dbReference type="Proteomes" id="UP000504636"/>
    </source>
</evidence>
<evidence type="ECO:0000313" key="4">
    <source>
        <dbReference type="RefSeq" id="XP_033570476.1"/>
    </source>
</evidence>
<organism evidence="2">
    <name type="scientific">Mytilinidion resinicola</name>
    <dbReference type="NCBI Taxonomy" id="574789"/>
    <lineage>
        <taxon>Eukaryota</taxon>
        <taxon>Fungi</taxon>
        <taxon>Dikarya</taxon>
        <taxon>Ascomycota</taxon>
        <taxon>Pezizomycotina</taxon>
        <taxon>Dothideomycetes</taxon>
        <taxon>Pleosporomycetidae</taxon>
        <taxon>Mytilinidiales</taxon>
        <taxon>Mytilinidiaceae</taxon>
        <taxon>Mytilinidion</taxon>
    </lineage>
</organism>
<dbReference type="AlphaFoldDB" id="A0A6A6Y405"/>
<name>A0A6A6Y405_9PEZI</name>
<sequence>MTGQQHTLGPGRFRSSKSSHQAAVQPILEQRGREREARKVDSRPRETQSTAGKAQFDDFLAPGQLLRADQDKKPKRIGANWDILRGAQKAVKAMKGSSGNRKSPSKK</sequence>
<reference evidence="4" key="3">
    <citation type="submission" date="2025-04" db="UniProtKB">
        <authorList>
            <consortium name="RefSeq"/>
        </authorList>
    </citation>
    <scope>IDENTIFICATION</scope>
    <source>
        <strain evidence="4">CBS 304.34</strain>
    </source>
</reference>
<evidence type="ECO:0000313" key="2">
    <source>
        <dbReference type="EMBL" id="KAF2803512.1"/>
    </source>
</evidence>